<evidence type="ECO:0000313" key="3">
    <source>
        <dbReference type="EMBL" id="MUI13941.1"/>
    </source>
</evidence>
<dbReference type="InterPro" id="IPR013424">
    <property type="entry name" value="Ice-binding_C"/>
</dbReference>
<evidence type="ECO:0000256" key="1">
    <source>
        <dbReference type="SAM" id="SignalP"/>
    </source>
</evidence>
<gene>
    <name evidence="3" type="ORF">GJV26_15980</name>
</gene>
<accession>A0A6I3XJY1</accession>
<dbReference type="Proteomes" id="UP000431684">
    <property type="component" value="Unassembled WGS sequence"/>
</dbReference>
<sequence>MISLNKYLLPIITLSATFSTSAMAGVSAEASLKNFQYTLYDGNTTDSYLPLAPNFSKAFGFWAIRFDSNTLDITQQNSGVVVGDLSMSDTYELDGTFASWSFDGQGNLRAEAHTNGSGSAYIGIKYSLPVLVMPNTGISFLTSGGANSEYINYQLNSNAEGYAHISSNDCSFGICGIDTGYFSSGFERTLSSYYHNHSNAPVEVYFSGQLYVNVVAVPEPNTWITLLAGLGILSAVARRKSLRY</sequence>
<proteinExistence type="predicted"/>
<organism evidence="3 4">
    <name type="scientific">Pseudoduganella dura</name>
    <dbReference type="NCBI Taxonomy" id="321982"/>
    <lineage>
        <taxon>Bacteria</taxon>
        <taxon>Pseudomonadati</taxon>
        <taxon>Pseudomonadota</taxon>
        <taxon>Betaproteobacteria</taxon>
        <taxon>Burkholderiales</taxon>
        <taxon>Oxalobacteraceae</taxon>
        <taxon>Telluria group</taxon>
        <taxon>Pseudoduganella</taxon>
    </lineage>
</organism>
<dbReference type="Pfam" id="PF07589">
    <property type="entry name" value="PEP-CTERM"/>
    <property type="match status" value="1"/>
</dbReference>
<keyword evidence="4" id="KW-1185">Reference proteome</keyword>
<protein>
    <submittedName>
        <fullName evidence="3">PEP-CTERM sorting domain-containing protein</fullName>
    </submittedName>
</protein>
<name>A0A6I3XJY1_9BURK</name>
<dbReference type="EMBL" id="WNWM01000002">
    <property type="protein sequence ID" value="MUI13941.1"/>
    <property type="molecule type" value="Genomic_DNA"/>
</dbReference>
<comment type="caution">
    <text evidence="3">The sequence shown here is derived from an EMBL/GenBank/DDBJ whole genome shotgun (WGS) entry which is preliminary data.</text>
</comment>
<dbReference type="NCBIfam" id="TIGR02595">
    <property type="entry name" value="PEP_CTERM"/>
    <property type="match status" value="1"/>
</dbReference>
<dbReference type="OrthoDB" id="9895910at2"/>
<dbReference type="RefSeq" id="WP_155709691.1">
    <property type="nucleotide sequence ID" value="NZ_BMWU01000020.1"/>
</dbReference>
<keyword evidence="1" id="KW-0732">Signal</keyword>
<feature type="domain" description="Ice-binding protein C-terminal" evidence="2">
    <location>
        <begin position="216"/>
        <end position="240"/>
    </location>
</feature>
<dbReference type="AlphaFoldDB" id="A0A6I3XJY1"/>
<feature type="signal peptide" evidence="1">
    <location>
        <begin position="1"/>
        <end position="24"/>
    </location>
</feature>
<feature type="chain" id="PRO_5026032684" evidence="1">
    <location>
        <begin position="25"/>
        <end position="244"/>
    </location>
</feature>
<evidence type="ECO:0000313" key="4">
    <source>
        <dbReference type="Proteomes" id="UP000431684"/>
    </source>
</evidence>
<reference evidence="3 4" key="1">
    <citation type="submission" date="2019-11" db="EMBL/GenBank/DDBJ databases">
        <title>Draft Genome Sequences of Six Type Strains of the Genus Massilia.</title>
        <authorList>
            <person name="Miess H."/>
            <person name="Frediansyah A."/>
            <person name="Goeker M."/>
            <person name="Gross H."/>
        </authorList>
    </citation>
    <scope>NUCLEOTIDE SEQUENCE [LARGE SCALE GENOMIC DNA]</scope>
    <source>
        <strain evidence="3 4">DSM 17513</strain>
    </source>
</reference>
<evidence type="ECO:0000259" key="2">
    <source>
        <dbReference type="Pfam" id="PF07589"/>
    </source>
</evidence>